<reference evidence="3 4" key="1">
    <citation type="submission" date="2020-03" db="EMBL/GenBank/DDBJ databases">
        <title>Complete genome sequence of Shewanella sp.</title>
        <authorList>
            <person name="Kim Y.-S."/>
            <person name="Kim S.-J."/>
            <person name="Jung H.-K."/>
            <person name="Kim K.-H."/>
        </authorList>
    </citation>
    <scope>NUCLEOTIDE SEQUENCE [LARGE SCALE GENOMIC DNA]</scope>
    <source>
        <strain evidence="3 4">PN3F2</strain>
    </source>
</reference>
<feature type="domain" description="HTH cro/C1-type" evidence="2">
    <location>
        <begin position="28"/>
        <end position="68"/>
    </location>
</feature>
<keyword evidence="4" id="KW-1185">Reference proteome</keyword>
<dbReference type="InterPro" id="IPR013430">
    <property type="entry name" value="Toxin_antidote_HigA"/>
</dbReference>
<gene>
    <name evidence="3" type="ORF">HBH39_03575</name>
</gene>
<dbReference type="KEGG" id="saes:HBH39_03575"/>
<keyword evidence="1" id="KW-0238">DNA-binding</keyword>
<dbReference type="SUPFAM" id="SSF47413">
    <property type="entry name" value="lambda repressor-like DNA-binding domains"/>
    <property type="match status" value="1"/>
</dbReference>
<dbReference type="Gene3D" id="1.10.260.40">
    <property type="entry name" value="lambda repressor-like DNA-binding domains"/>
    <property type="match status" value="1"/>
</dbReference>
<dbReference type="CDD" id="cd00093">
    <property type="entry name" value="HTH_XRE"/>
    <property type="match status" value="1"/>
</dbReference>
<name>A0A6G9QGU1_9GAMM</name>
<dbReference type="RefSeq" id="WP_167675688.1">
    <property type="nucleotide sequence ID" value="NZ_CP050313.1"/>
</dbReference>
<dbReference type="Proteomes" id="UP000502608">
    <property type="component" value="Chromosome"/>
</dbReference>
<evidence type="ECO:0000313" key="3">
    <source>
        <dbReference type="EMBL" id="QIR13696.1"/>
    </source>
</evidence>
<dbReference type="NCBIfam" id="TIGR02607">
    <property type="entry name" value="antidote_HigA"/>
    <property type="match status" value="1"/>
</dbReference>
<dbReference type="EMBL" id="CP050313">
    <property type="protein sequence ID" value="QIR13696.1"/>
    <property type="molecule type" value="Genomic_DNA"/>
</dbReference>
<dbReference type="AlphaFoldDB" id="A0A6G9QGU1"/>
<dbReference type="GO" id="GO:0003677">
    <property type="term" value="F:DNA binding"/>
    <property type="evidence" value="ECO:0007669"/>
    <property type="project" value="UniProtKB-KW"/>
</dbReference>
<dbReference type="PANTHER" id="PTHR36924:SF1">
    <property type="entry name" value="ANTITOXIN HIGA-1"/>
    <property type="match status" value="1"/>
</dbReference>
<evidence type="ECO:0000313" key="4">
    <source>
        <dbReference type="Proteomes" id="UP000502608"/>
    </source>
</evidence>
<dbReference type="PROSITE" id="PS50943">
    <property type="entry name" value="HTH_CROC1"/>
    <property type="match status" value="1"/>
</dbReference>
<accession>A0A6G9QGU1</accession>
<organism evidence="3 4">
    <name type="scientific">Shewanella aestuarii</name>
    <dbReference type="NCBI Taxonomy" id="1028752"/>
    <lineage>
        <taxon>Bacteria</taxon>
        <taxon>Pseudomonadati</taxon>
        <taxon>Pseudomonadota</taxon>
        <taxon>Gammaproteobacteria</taxon>
        <taxon>Alteromonadales</taxon>
        <taxon>Shewanellaceae</taxon>
        <taxon>Shewanella</taxon>
    </lineage>
</organism>
<evidence type="ECO:0000256" key="1">
    <source>
        <dbReference type="ARBA" id="ARBA00023125"/>
    </source>
</evidence>
<dbReference type="InterPro" id="IPR010982">
    <property type="entry name" value="Lambda_DNA-bd_dom_sf"/>
</dbReference>
<protein>
    <submittedName>
        <fullName evidence="3">HigA family addiction module antidote protein</fullName>
    </submittedName>
</protein>
<dbReference type="Pfam" id="PF01381">
    <property type="entry name" value="HTH_3"/>
    <property type="match status" value="1"/>
</dbReference>
<proteinExistence type="predicted"/>
<evidence type="ECO:0000259" key="2">
    <source>
        <dbReference type="PROSITE" id="PS50943"/>
    </source>
</evidence>
<sequence length="97" mass="10910">MTMHNPPHPGEFISDVYMEPFGYSCRFVAKQLDVSASTLNRVLKGQSSITPEMALRLSKALGRSPESWLSMQDNYNLWQAKQSVNLAKVHPIKFALA</sequence>
<dbReference type="PANTHER" id="PTHR36924">
    <property type="entry name" value="ANTITOXIN HIGA-1"/>
    <property type="match status" value="1"/>
</dbReference>
<dbReference type="InterPro" id="IPR001387">
    <property type="entry name" value="Cro/C1-type_HTH"/>
</dbReference>